<dbReference type="Proteomes" id="UP000321800">
    <property type="component" value="Unassembled WGS sequence"/>
</dbReference>
<dbReference type="GO" id="GO:0016810">
    <property type="term" value="F:hydrolase activity, acting on carbon-nitrogen (but not peptide) bonds"/>
    <property type="evidence" value="ECO:0007669"/>
    <property type="project" value="InterPro"/>
</dbReference>
<dbReference type="InterPro" id="IPR011059">
    <property type="entry name" value="Metal-dep_hydrolase_composite"/>
</dbReference>
<dbReference type="InterPro" id="IPR050287">
    <property type="entry name" value="MTA/SAH_deaminase"/>
</dbReference>
<evidence type="ECO:0000256" key="2">
    <source>
        <dbReference type="ARBA" id="ARBA00022801"/>
    </source>
</evidence>
<comment type="similarity">
    <text evidence="1">Belongs to the metallo-dependent hydrolases superfamily. ATZ/TRZ family.</text>
</comment>
<name>A0A511FRU9_9PROT</name>
<sequence length="143" mass="16095">MTTRRNILASAATLAVSTNKPKLLRADTLFKSDDCNTDILIIHADIVTFSKDNIVYTDHAIAIVGNKITWIGPTYKSNNKFKAKKTIDAHGMIVMPGLIDTHCHTAQKFFMGNNSLSNKKGPFWKRNLILFESLLEPEDVYLR</sequence>
<keyword evidence="2" id="KW-0378">Hydrolase</keyword>
<comment type="caution">
    <text evidence="3">The sequence shown here is derived from an EMBL/GenBank/DDBJ whole genome shotgun (WGS) entry which is preliminary data.</text>
</comment>
<dbReference type="EMBL" id="BJVR01000054">
    <property type="protein sequence ID" value="GEL51677.1"/>
    <property type="molecule type" value="Genomic_DNA"/>
</dbReference>
<reference evidence="3 4" key="1">
    <citation type="submission" date="2019-07" db="EMBL/GenBank/DDBJ databases">
        <title>Whole genome shotgun sequence of Acetobacter tropicalis NBRC 16470.</title>
        <authorList>
            <person name="Hosoyama A."/>
            <person name="Uohara A."/>
            <person name="Ohji S."/>
            <person name="Ichikawa N."/>
        </authorList>
    </citation>
    <scope>NUCLEOTIDE SEQUENCE [LARGE SCALE GENOMIC DNA]</scope>
    <source>
        <strain evidence="3 4">NBRC 16470</strain>
    </source>
</reference>
<proteinExistence type="inferred from homology"/>
<protein>
    <recommendedName>
        <fullName evidence="5">Amidohydrolase-related domain-containing protein</fullName>
    </recommendedName>
</protein>
<evidence type="ECO:0000313" key="3">
    <source>
        <dbReference type="EMBL" id="GEL51677.1"/>
    </source>
</evidence>
<evidence type="ECO:0000256" key="1">
    <source>
        <dbReference type="ARBA" id="ARBA00006745"/>
    </source>
</evidence>
<dbReference type="PANTHER" id="PTHR43794:SF11">
    <property type="entry name" value="AMIDOHYDROLASE-RELATED DOMAIN-CONTAINING PROTEIN"/>
    <property type="match status" value="1"/>
</dbReference>
<dbReference type="Gene3D" id="2.30.40.10">
    <property type="entry name" value="Urease, subunit C, domain 1"/>
    <property type="match status" value="1"/>
</dbReference>
<evidence type="ECO:0000313" key="4">
    <source>
        <dbReference type="Proteomes" id="UP000321800"/>
    </source>
</evidence>
<accession>A0A511FRU9</accession>
<evidence type="ECO:0008006" key="5">
    <source>
        <dbReference type="Google" id="ProtNLM"/>
    </source>
</evidence>
<dbReference type="PANTHER" id="PTHR43794">
    <property type="entry name" value="AMINOHYDROLASE SSNA-RELATED"/>
    <property type="match status" value="1"/>
</dbReference>
<dbReference type="AlphaFoldDB" id="A0A511FRU9"/>
<dbReference type="RefSeq" id="WP_045543299.1">
    <property type="nucleotide sequence ID" value="NZ_BJVR01000054.1"/>
</dbReference>
<dbReference type="SUPFAM" id="SSF51338">
    <property type="entry name" value="Composite domain of metallo-dependent hydrolases"/>
    <property type="match status" value="1"/>
</dbReference>
<dbReference type="Gene3D" id="3.20.20.140">
    <property type="entry name" value="Metal-dependent hydrolases"/>
    <property type="match status" value="1"/>
</dbReference>
<organism evidence="3 4">
    <name type="scientific">Acetobacter tropicalis</name>
    <dbReference type="NCBI Taxonomy" id="104102"/>
    <lineage>
        <taxon>Bacteria</taxon>
        <taxon>Pseudomonadati</taxon>
        <taxon>Pseudomonadota</taxon>
        <taxon>Alphaproteobacteria</taxon>
        <taxon>Acetobacterales</taxon>
        <taxon>Acetobacteraceae</taxon>
        <taxon>Acetobacter</taxon>
    </lineage>
</organism>
<gene>
    <name evidence="3" type="ORF">ATR01nite_27520</name>
</gene>